<evidence type="ECO:0000259" key="8">
    <source>
        <dbReference type="Pfam" id="PF18052"/>
    </source>
</evidence>
<keyword evidence="4" id="KW-0611">Plant defense</keyword>
<evidence type="ECO:0000256" key="6">
    <source>
        <dbReference type="SAM" id="Coils"/>
    </source>
</evidence>
<dbReference type="SUPFAM" id="SSF52540">
    <property type="entry name" value="P-loop containing nucleoside triphosphate hydrolases"/>
    <property type="match status" value="1"/>
</dbReference>
<evidence type="ECO:0000256" key="5">
    <source>
        <dbReference type="ARBA" id="ARBA00022840"/>
    </source>
</evidence>
<sequence>MAAALIGEAFLFASIQVLCDRIVSTDFHDLFRQKKLDERLLLKLNMTLLTLSAALDDAEEKQISNLAVRKWLDELKHAVLDAEDLLDEIDTEALRCKVEGEGQTDKLTNKVWNLISPSRSNFYRSMNVEIEGLLQRLDGFVQQKVALGLTGDVAKKGSHRTPTTSLIHEPCVYGRDRDKENLLKVLFSDDASEDDVSIITIVGMGGVGKTTLARTLYNDDKVKEHFTLRSWACVSEDYDAIRVTKTLLESVTSKPCKMIDLNMLQVELREQLKRKKFLFVLDDLWNEKYIDWKCLQTPFTSGASGSKVIVTTRSENVASLMKNVPIQHLKPLSHEDCWMLLSKHAFGNENHNAHPTLEDIGKKIARKCNGLPLAAETLGGLLRGQLDFEEWNKLLNSSLWELPYDKSDILPALRLSYHYLPAPLKRCFVYCSIFPKDYEFKKEDMVLLWMAEGLIPQGFNGKRMEEMARSYFDELVSRSLLQKSTKHGFTMHDLLNDLGQFMSRGFFLRLEERESQEVKRLRHLSYARGEFDAAKKFEPLNGAKCLRTFLPISFDAWRRFYISKKFLHDLLPSLKRLRVLSLSRYQNVAEVPDSVGNLIHLRYLDLSRMAIVRLPDAVCTLYNLQTLLLSGCSALIKLPANMRKLINLRKLTLAGCSSLTEFPADMRELSSLQYLDVSGTTIEGMPVEIGRLKSLRTLTDFVVGKYTGSSIGELRELQHLQGRLRISNLQNVVDVVDALEANLKDKKELKDLELAWGVEEADDSQKERDVLDKLQPCVNLEKLTIRFYGGFSFPNWLGSSNSFSNIQFMCISDCKYCLSLPSFGQLPTLKELHIKRMNFVTKVGDEFYGDLNGDSVIQPFRSLKTLEFEKMPEWEDWLPSPNGGRCSDFPCLQVLIISYCKKLRGYLPNHLPCLKTLSVFGCGDLHLHDEWASINMDYLQNSLEIDIRGCPGLLPLIERVEKKFLSTLGISNFDAIQCLPKMKYLRRLTFRDCPTVSSLEFLSHEMMAELSSLEYLAIIWSFHSVRSFPLGVFPKLSTLIIQGCENLESFSIEGVDQNLSHLNQLSIWGCPNLASFPDGGLPTPNLRQLVVGRCKNLKSFPERIRTLTALEGLDISDLPNLVSFAQGGLPPNLQHFDVEGCDKVKPSVEWGLQGLVSLKQFQIVGEIWAPLLKEQLLLPTTLNGLRIAGPSSLKSLVDVKGLRHLASLRRLTIDDCPGLEFLPREGLQHLTSLQYLYIHRCPSLEFLPAEGLLHLTSLQELRIRGCPKLQFLPENGLPPSLSYLEIFSCSTLEKRYENKTGEDWAKISHIPCIEINNEVIISV</sequence>
<dbReference type="Pfam" id="PF25019">
    <property type="entry name" value="LRR_R13L1-DRL21"/>
    <property type="match status" value="1"/>
</dbReference>
<dbReference type="PANTHER" id="PTHR36766">
    <property type="entry name" value="PLANT BROAD-SPECTRUM MILDEW RESISTANCE PROTEIN RPW8"/>
    <property type="match status" value="1"/>
</dbReference>
<evidence type="ECO:0000259" key="10">
    <source>
        <dbReference type="Pfam" id="PF23598"/>
    </source>
</evidence>
<dbReference type="SUPFAM" id="SSF52058">
    <property type="entry name" value="L domain-like"/>
    <property type="match status" value="2"/>
</dbReference>
<evidence type="ECO:0000256" key="3">
    <source>
        <dbReference type="ARBA" id="ARBA00022741"/>
    </source>
</evidence>
<keyword evidence="6" id="KW-0175">Coiled coil</keyword>
<dbReference type="InterPro" id="IPR055414">
    <property type="entry name" value="LRR_R13L4/SHOC2-like"/>
</dbReference>
<evidence type="ECO:0000313" key="12">
    <source>
        <dbReference type="EMBL" id="TQD99768.1"/>
    </source>
</evidence>
<dbReference type="FunFam" id="3.40.50.300:FF:001091">
    <property type="entry name" value="Probable disease resistance protein At1g61300"/>
    <property type="match status" value="1"/>
</dbReference>
<dbReference type="Gene3D" id="3.40.50.300">
    <property type="entry name" value="P-loop containing nucleotide triphosphate hydrolases"/>
    <property type="match status" value="1"/>
</dbReference>
<dbReference type="GO" id="GO:0051707">
    <property type="term" value="P:response to other organism"/>
    <property type="evidence" value="ECO:0007669"/>
    <property type="project" value="UniProtKB-ARBA"/>
</dbReference>
<evidence type="ECO:0000256" key="2">
    <source>
        <dbReference type="ARBA" id="ARBA00022737"/>
    </source>
</evidence>
<accession>A0A540MLW3</accession>
<dbReference type="PANTHER" id="PTHR36766:SF40">
    <property type="entry name" value="DISEASE RESISTANCE PROTEIN RGA3"/>
    <property type="match status" value="1"/>
</dbReference>
<dbReference type="Pfam" id="PF23559">
    <property type="entry name" value="WHD_DRP"/>
    <property type="match status" value="1"/>
</dbReference>
<dbReference type="Gene3D" id="1.10.8.430">
    <property type="entry name" value="Helical domain of apoptotic protease-activating factors"/>
    <property type="match status" value="1"/>
</dbReference>
<keyword evidence="13" id="KW-1185">Reference proteome</keyword>
<dbReference type="InterPro" id="IPR041118">
    <property type="entry name" value="Rx_N"/>
</dbReference>
<evidence type="ECO:0000259" key="7">
    <source>
        <dbReference type="Pfam" id="PF00931"/>
    </source>
</evidence>
<keyword evidence="5" id="KW-0067">ATP-binding</keyword>
<dbReference type="GO" id="GO:0006952">
    <property type="term" value="P:defense response"/>
    <property type="evidence" value="ECO:0007669"/>
    <property type="project" value="UniProtKB-KW"/>
</dbReference>
<evidence type="ECO:0000259" key="11">
    <source>
        <dbReference type="Pfam" id="PF25019"/>
    </source>
</evidence>
<keyword evidence="1" id="KW-0433">Leucine-rich repeat</keyword>
<dbReference type="InterPro" id="IPR002182">
    <property type="entry name" value="NB-ARC"/>
</dbReference>
<keyword evidence="2" id="KW-0677">Repeat</keyword>
<evidence type="ECO:0000259" key="9">
    <source>
        <dbReference type="Pfam" id="PF23559"/>
    </source>
</evidence>
<feature type="domain" description="Disease resistance protein winged helix" evidence="9">
    <location>
        <begin position="433"/>
        <end position="498"/>
    </location>
</feature>
<evidence type="ECO:0000256" key="4">
    <source>
        <dbReference type="ARBA" id="ARBA00022821"/>
    </source>
</evidence>
<reference evidence="12 13" key="1">
    <citation type="journal article" date="2019" name="G3 (Bethesda)">
        <title>Sequencing of a Wild Apple (Malus baccata) Genome Unravels the Differences Between Cultivated and Wild Apple Species Regarding Disease Resistance and Cold Tolerance.</title>
        <authorList>
            <person name="Chen X."/>
        </authorList>
    </citation>
    <scope>NUCLEOTIDE SEQUENCE [LARGE SCALE GENOMIC DNA]</scope>
    <source>
        <strain evidence="13">cv. Shandingzi</strain>
        <tissue evidence="12">Leaves</tissue>
    </source>
</reference>
<dbReference type="Pfam" id="PF18052">
    <property type="entry name" value="Rx_N"/>
    <property type="match status" value="1"/>
</dbReference>
<dbReference type="InterPro" id="IPR058922">
    <property type="entry name" value="WHD_DRP"/>
</dbReference>
<dbReference type="InterPro" id="IPR042197">
    <property type="entry name" value="Apaf_helical"/>
</dbReference>
<dbReference type="Pfam" id="PF23598">
    <property type="entry name" value="LRR_14"/>
    <property type="match status" value="1"/>
</dbReference>
<dbReference type="Proteomes" id="UP000315295">
    <property type="component" value="Unassembled WGS sequence"/>
</dbReference>
<feature type="domain" description="NB-ARC" evidence="7">
    <location>
        <begin position="178"/>
        <end position="349"/>
    </location>
</feature>
<feature type="domain" description="Disease resistance R13L4/SHOC-2-like LRR" evidence="10">
    <location>
        <begin position="571"/>
        <end position="653"/>
    </location>
</feature>
<dbReference type="Pfam" id="PF00931">
    <property type="entry name" value="NB-ARC"/>
    <property type="match status" value="1"/>
</dbReference>
<dbReference type="GO" id="GO:0005524">
    <property type="term" value="F:ATP binding"/>
    <property type="evidence" value="ECO:0007669"/>
    <property type="project" value="UniProtKB-KW"/>
</dbReference>
<dbReference type="Gene3D" id="1.10.10.10">
    <property type="entry name" value="Winged helix-like DNA-binding domain superfamily/Winged helix DNA-binding domain"/>
    <property type="match status" value="1"/>
</dbReference>
<evidence type="ECO:0000256" key="1">
    <source>
        <dbReference type="ARBA" id="ARBA00022614"/>
    </source>
</evidence>
<dbReference type="GO" id="GO:0043531">
    <property type="term" value="F:ADP binding"/>
    <property type="evidence" value="ECO:0007669"/>
    <property type="project" value="InterPro"/>
</dbReference>
<dbReference type="Gene3D" id="3.80.10.10">
    <property type="entry name" value="Ribonuclease Inhibitor"/>
    <property type="match status" value="3"/>
</dbReference>
<feature type="coiled-coil region" evidence="6">
    <location>
        <begin position="41"/>
        <end position="92"/>
    </location>
</feature>
<organism evidence="12 13">
    <name type="scientific">Malus baccata</name>
    <name type="common">Siberian crab apple</name>
    <name type="synonym">Pyrus baccata</name>
    <dbReference type="NCBI Taxonomy" id="106549"/>
    <lineage>
        <taxon>Eukaryota</taxon>
        <taxon>Viridiplantae</taxon>
        <taxon>Streptophyta</taxon>
        <taxon>Embryophyta</taxon>
        <taxon>Tracheophyta</taxon>
        <taxon>Spermatophyta</taxon>
        <taxon>Magnoliopsida</taxon>
        <taxon>eudicotyledons</taxon>
        <taxon>Gunneridae</taxon>
        <taxon>Pentapetalae</taxon>
        <taxon>rosids</taxon>
        <taxon>fabids</taxon>
        <taxon>Rosales</taxon>
        <taxon>Rosaceae</taxon>
        <taxon>Amygdaloideae</taxon>
        <taxon>Maleae</taxon>
        <taxon>Malus</taxon>
    </lineage>
</organism>
<dbReference type="PRINTS" id="PR00364">
    <property type="entry name" value="DISEASERSIST"/>
</dbReference>
<feature type="domain" description="Disease resistance N-terminal" evidence="8">
    <location>
        <begin position="32"/>
        <end position="100"/>
    </location>
</feature>
<comment type="caution">
    <text evidence="12">The sequence shown here is derived from an EMBL/GenBank/DDBJ whole genome shotgun (WGS) entry which is preliminary data.</text>
</comment>
<dbReference type="FunFam" id="1.10.10.10:FF:000322">
    <property type="entry name" value="Probable disease resistance protein At1g63360"/>
    <property type="match status" value="1"/>
</dbReference>
<protein>
    <recommendedName>
        <fullName evidence="14">Disease resistance RPP13-like protein 1</fullName>
    </recommendedName>
</protein>
<dbReference type="InterPro" id="IPR056789">
    <property type="entry name" value="LRR_R13L1-DRL21"/>
</dbReference>
<dbReference type="Gene3D" id="1.20.5.4130">
    <property type="match status" value="1"/>
</dbReference>
<gene>
    <name evidence="12" type="ORF">C1H46_014620</name>
</gene>
<dbReference type="EMBL" id="VIEB01000228">
    <property type="protein sequence ID" value="TQD99768.1"/>
    <property type="molecule type" value="Genomic_DNA"/>
</dbReference>
<evidence type="ECO:0008006" key="14">
    <source>
        <dbReference type="Google" id="ProtNLM"/>
    </source>
</evidence>
<name>A0A540MLW3_MALBA</name>
<keyword evidence="3" id="KW-0547">Nucleotide-binding</keyword>
<dbReference type="InterPro" id="IPR036388">
    <property type="entry name" value="WH-like_DNA-bd_sf"/>
</dbReference>
<proteinExistence type="predicted"/>
<evidence type="ECO:0000313" key="13">
    <source>
        <dbReference type="Proteomes" id="UP000315295"/>
    </source>
</evidence>
<feature type="domain" description="R13L1/DRL21-like LRR repeat region" evidence="11">
    <location>
        <begin position="711"/>
        <end position="837"/>
    </location>
</feature>
<dbReference type="InterPro" id="IPR032675">
    <property type="entry name" value="LRR_dom_sf"/>
</dbReference>
<dbReference type="InterPro" id="IPR027417">
    <property type="entry name" value="P-loop_NTPase"/>
</dbReference>